<dbReference type="PANTHER" id="PTHR31800:SF1">
    <property type="entry name" value="COILED-COIL DOMAIN-CONTAINING PROTEIN 32"/>
    <property type="match status" value="1"/>
</dbReference>
<dbReference type="EMBL" id="JAIWYP010000002">
    <property type="protein sequence ID" value="KAH3873071.1"/>
    <property type="molecule type" value="Genomic_DNA"/>
</dbReference>
<feature type="region of interest" description="Disordered" evidence="1">
    <location>
        <begin position="26"/>
        <end position="51"/>
    </location>
</feature>
<proteinExistence type="predicted"/>
<dbReference type="Pfam" id="PF14989">
    <property type="entry name" value="CCDC32"/>
    <property type="match status" value="1"/>
</dbReference>
<dbReference type="AlphaFoldDB" id="A0A9D4MDD0"/>
<dbReference type="GO" id="GO:0044782">
    <property type="term" value="P:cilium organization"/>
    <property type="evidence" value="ECO:0007669"/>
    <property type="project" value="TreeGrafter"/>
</dbReference>
<dbReference type="Proteomes" id="UP000828390">
    <property type="component" value="Unassembled WGS sequence"/>
</dbReference>
<evidence type="ECO:0000313" key="2">
    <source>
        <dbReference type="EMBL" id="KAH3873071.1"/>
    </source>
</evidence>
<gene>
    <name evidence="2" type="ORF">DPMN_036297</name>
</gene>
<evidence type="ECO:0000313" key="3">
    <source>
        <dbReference type="Proteomes" id="UP000828390"/>
    </source>
</evidence>
<reference evidence="2" key="1">
    <citation type="journal article" date="2019" name="bioRxiv">
        <title>The Genome of the Zebra Mussel, Dreissena polymorpha: A Resource for Invasive Species Research.</title>
        <authorList>
            <person name="McCartney M.A."/>
            <person name="Auch B."/>
            <person name="Kono T."/>
            <person name="Mallez S."/>
            <person name="Zhang Y."/>
            <person name="Obille A."/>
            <person name="Becker A."/>
            <person name="Abrahante J.E."/>
            <person name="Garbe J."/>
            <person name="Badalamenti J.P."/>
            <person name="Herman A."/>
            <person name="Mangelson H."/>
            <person name="Liachko I."/>
            <person name="Sullivan S."/>
            <person name="Sone E.D."/>
            <person name="Koren S."/>
            <person name="Silverstein K.A.T."/>
            <person name="Beckman K.B."/>
            <person name="Gohl D.M."/>
        </authorList>
    </citation>
    <scope>NUCLEOTIDE SEQUENCE</scope>
    <source>
        <strain evidence="2">Duluth1</strain>
        <tissue evidence="2">Whole animal</tissue>
    </source>
</reference>
<protein>
    <submittedName>
        <fullName evidence="2">Uncharacterized protein</fullName>
    </submittedName>
</protein>
<organism evidence="2 3">
    <name type="scientific">Dreissena polymorpha</name>
    <name type="common">Zebra mussel</name>
    <name type="synonym">Mytilus polymorpha</name>
    <dbReference type="NCBI Taxonomy" id="45954"/>
    <lineage>
        <taxon>Eukaryota</taxon>
        <taxon>Metazoa</taxon>
        <taxon>Spiralia</taxon>
        <taxon>Lophotrochozoa</taxon>
        <taxon>Mollusca</taxon>
        <taxon>Bivalvia</taxon>
        <taxon>Autobranchia</taxon>
        <taxon>Heteroconchia</taxon>
        <taxon>Euheterodonta</taxon>
        <taxon>Imparidentia</taxon>
        <taxon>Neoheterodontei</taxon>
        <taxon>Myida</taxon>
        <taxon>Dreissenoidea</taxon>
        <taxon>Dreissenidae</taxon>
        <taxon>Dreissena</taxon>
    </lineage>
</organism>
<accession>A0A9D4MDD0</accession>
<keyword evidence="3" id="KW-1185">Reference proteome</keyword>
<dbReference type="InterPro" id="IPR028039">
    <property type="entry name" value="CCDC32"/>
</dbReference>
<name>A0A9D4MDD0_DREPO</name>
<dbReference type="PANTHER" id="PTHR31800">
    <property type="entry name" value="COILED-COIL DOMAIN-CONTAINING PROTEIN 32"/>
    <property type="match status" value="1"/>
</dbReference>
<comment type="caution">
    <text evidence="2">The sequence shown here is derived from an EMBL/GenBank/DDBJ whole genome shotgun (WGS) entry which is preliminary data.</text>
</comment>
<evidence type="ECO:0000256" key="1">
    <source>
        <dbReference type="SAM" id="MobiDB-lite"/>
    </source>
</evidence>
<reference evidence="2" key="2">
    <citation type="submission" date="2020-11" db="EMBL/GenBank/DDBJ databases">
        <authorList>
            <person name="McCartney M.A."/>
            <person name="Auch B."/>
            <person name="Kono T."/>
            <person name="Mallez S."/>
            <person name="Becker A."/>
            <person name="Gohl D.M."/>
            <person name="Silverstein K.A.T."/>
            <person name="Koren S."/>
            <person name="Bechman K.B."/>
            <person name="Herman A."/>
            <person name="Abrahante J.E."/>
            <person name="Garbe J."/>
        </authorList>
    </citation>
    <scope>NUCLEOTIDE SEQUENCE</scope>
    <source>
        <strain evidence="2">Duluth1</strain>
        <tissue evidence="2">Whole animal</tissue>
    </source>
</reference>
<sequence>MDDDSNDFEENDDVYTLHMKKPINDPWFPMQNTSKLNALPNGPPSDPLRSMKSSEQYIESLEKKLKKVKGLSSKDMKPSEMIRSLETCRHLQNSQYLASNDTMNDTVTVDEVTNTMFVAMQRKLNPEKQALNPLELLPLVEDDVLSKQTETQDGNLT</sequence>